<keyword evidence="6 9" id="KW-0326">Glycosidase</keyword>
<reference evidence="12 13" key="1">
    <citation type="submission" date="2024-01" db="EMBL/GenBank/DDBJ databases">
        <title>Genome assemblies of Stephania.</title>
        <authorList>
            <person name="Yang L."/>
        </authorList>
    </citation>
    <scope>NUCLEOTIDE SEQUENCE [LARGE SCALE GENOMIC DNA]</scope>
    <source>
        <strain evidence="12">JXDWG</strain>
        <tissue evidence="12">Leaf</tissue>
    </source>
</reference>
<dbReference type="GO" id="GO:0071555">
    <property type="term" value="P:cell wall organization"/>
    <property type="evidence" value="ECO:0007669"/>
    <property type="project" value="UniProtKB-KW"/>
</dbReference>
<feature type="chain" id="PRO_5042860987" description="Exopolygalacturonase-like" evidence="11">
    <location>
        <begin position="28"/>
        <end position="800"/>
    </location>
</feature>
<evidence type="ECO:0008006" key="14">
    <source>
        <dbReference type="Google" id="ProtNLM"/>
    </source>
</evidence>
<evidence type="ECO:0000313" key="13">
    <source>
        <dbReference type="Proteomes" id="UP001419268"/>
    </source>
</evidence>
<comment type="subcellular location">
    <subcellularLocation>
        <location evidence="1">Secreted</location>
        <location evidence="1">Cell wall</location>
    </subcellularLocation>
</comment>
<keyword evidence="7" id="KW-0961">Cell wall biogenesis/degradation</keyword>
<comment type="similarity">
    <text evidence="2 9">Belongs to the glycosyl hydrolase 28 family.</text>
</comment>
<dbReference type="Pfam" id="PF00295">
    <property type="entry name" value="Glyco_hydro_28"/>
    <property type="match status" value="2"/>
</dbReference>
<dbReference type="InterPro" id="IPR000743">
    <property type="entry name" value="Glyco_hydro_28"/>
</dbReference>
<gene>
    <name evidence="12" type="ORF">Scep_030742</name>
</gene>
<dbReference type="EMBL" id="JBBNAG010000013">
    <property type="protein sequence ID" value="KAK9084271.1"/>
    <property type="molecule type" value="Genomic_DNA"/>
</dbReference>
<evidence type="ECO:0000256" key="3">
    <source>
        <dbReference type="ARBA" id="ARBA00022512"/>
    </source>
</evidence>
<accession>A0AAP0HH77</accession>
<dbReference type="SUPFAM" id="SSF51126">
    <property type="entry name" value="Pectin lyase-like"/>
    <property type="match status" value="2"/>
</dbReference>
<evidence type="ECO:0000256" key="9">
    <source>
        <dbReference type="RuleBase" id="RU361169"/>
    </source>
</evidence>
<evidence type="ECO:0000256" key="7">
    <source>
        <dbReference type="ARBA" id="ARBA00023316"/>
    </source>
</evidence>
<keyword evidence="3" id="KW-0134">Cell wall</keyword>
<dbReference type="Gene3D" id="2.160.20.10">
    <property type="entry name" value="Single-stranded right-handed beta-helix, Pectin lyase-like"/>
    <property type="match status" value="2"/>
</dbReference>
<dbReference type="GO" id="GO:0005975">
    <property type="term" value="P:carbohydrate metabolic process"/>
    <property type="evidence" value="ECO:0007669"/>
    <property type="project" value="InterPro"/>
</dbReference>
<evidence type="ECO:0000256" key="2">
    <source>
        <dbReference type="ARBA" id="ARBA00008834"/>
    </source>
</evidence>
<evidence type="ECO:0000256" key="10">
    <source>
        <dbReference type="SAM" id="MobiDB-lite"/>
    </source>
</evidence>
<dbReference type="PROSITE" id="PS00502">
    <property type="entry name" value="POLYGALACTURONASE"/>
    <property type="match status" value="2"/>
</dbReference>
<dbReference type="SMART" id="SM00710">
    <property type="entry name" value="PbH1"/>
    <property type="match status" value="10"/>
</dbReference>
<dbReference type="InterPro" id="IPR011050">
    <property type="entry name" value="Pectin_lyase_fold/virulence"/>
</dbReference>
<feature type="region of interest" description="Disordered" evidence="10">
    <location>
        <begin position="386"/>
        <end position="424"/>
    </location>
</feature>
<keyword evidence="13" id="KW-1185">Reference proteome</keyword>
<dbReference type="InterPro" id="IPR012334">
    <property type="entry name" value="Pectin_lyas_fold"/>
</dbReference>
<feature type="active site" evidence="8">
    <location>
        <position position="259"/>
    </location>
</feature>
<dbReference type="FunFam" id="2.160.20.10:FF:000004">
    <property type="entry name" value="Pectin lyase-like superfamily protein"/>
    <property type="match status" value="2"/>
</dbReference>
<dbReference type="GO" id="GO:0004650">
    <property type="term" value="F:polygalacturonase activity"/>
    <property type="evidence" value="ECO:0007669"/>
    <property type="project" value="InterPro"/>
</dbReference>
<evidence type="ECO:0000313" key="12">
    <source>
        <dbReference type="EMBL" id="KAK9084271.1"/>
    </source>
</evidence>
<evidence type="ECO:0000256" key="6">
    <source>
        <dbReference type="ARBA" id="ARBA00023295"/>
    </source>
</evidence>
<dbReference type="Proteomes" id="UP001419268">
    <property type="component" value="Unassembled WGS sequence"/>
</dbReference>
<comment type="caution">
    <text evidence="12">The sequence shown here is derived from an EMBL/GenBank/DDBJ whole genome shotgun (WGS) entry which is preliminary data.</text>
</comment>
<keyword evidence="4" id="KW-0964">Secreted</keyword>
<proteinExistence type="inferred from homology"/>
<sequence length="800" mass="86002">MSMAAASGTMIVVQNLLLLALISCVVAKGSRGRSLLAAPGETVFDVTKYGAEADGETDNYEQFMKAWVAACHSKTPARFLIPKGEFVVGAVVFQGPCSSSPIVVEVQGNVKAMSDFTEYPNAEWFAFEDIDGLHVMGHGSFNGQGAEVWQYNDCHKNKKCQMFPTSLKFTQVNNALVENIHTIDSMGFHVSAVKCNTFTFRNVTVTAPKTSPNTDGIHLSRCNDVTITDCVIGTGDDCISMVRGVNNVNISKITCGPGHGISVGSLGKYDDEEDVKNVFIKSCTLTETTNGIRIKTWQEGLPTKVVTMRVEDIVMNNVENPIIIDQGYCPTHTCKNKKPSNIAISDIQYKNIRGTSSSEVAVSINCSPKYPCKDISMIDINLTGGKITDKRDDDDKKGDKDSGGGKLSSECHGNANGRRARQGASKPRGTIFNVLKYGAKADGRSDSTEAFMQAWVAACHFKGPARLLVPLGTFSVGPVVFQGPCSSPTPIVVEIKGTVKANTDISEYSSPEWFSFENINGLIVTGGGTFDGQGSQVWQYNDCHGKSNCQLLPTSLKFKTVTNGQVRGIHSVNSMGFHMAINRCQNFRAQNLKIFAPQDSPNTDGIHISSSDSIKVLRSVIGTGDDCVSLGQGATNVLISGITCGPGHGISVGSLGKYQDEEDVRGVTVTNCTLSKTENGVRIKTWPDSPPSKATSFHFEDIIMDNVKKPIIIDQAYCPSSSCSQKPSRVQISDVHYRNIRGTSSSENAVTIMCSPQYPCQGVELFNINLRPGGIKGGATASCANAKLTYGGTQVPPPCR</sequence>
<evidence type="ECO:0000256" key="5">
    <source>
        <dbReference type="ARBA" id="ARBA00022801"/>
    </source>
</evidence>
<evidence type="ECO:0000256" key="11">
    <source>
        <dbReference type="SAM" id="SignalP"/>
    </source>
</evidence>
<protein>
    <recommendedName>
        <fullName evidence="14">Exopolygalacturonase-like</fullName>
    </recommendedName>
</protein>
<organism evidence="12 13">
    <name type="scientific">Stephania cephalantha</name>
    <dbReference type="NCBI Taxonomy" id="152367"/>
    <lineage>
        <taxon>Eukaryota</taxon>
        <taxon>Viridiplantae</taxon>
        <taxon>Streptophyta</taxon>
        <taxon>Embryophyta</taxon>
        <taxon>Tracheophyta</taxon>
        <taxon>Spermatophyta</taxon>
        <taxon>Magnoliopsida</taxon>
        <taxon>Ranunculales</taxon>
        <taxon>Menispermaceae</taxon>
        <taxon>Menispermoideae</taxon>
        <taxon>Cissampelideae</taxon>
        <taxon>Stephania</taxon>
    </lineage>
</organism>
<evidence type="ECO:0000256" key="8">
    <source>
        <dbReference type="PROSITE-ProRule" id="PRU10052"/>
    </source>
</evidence>
<evidence type="ECO:0000256" key="4">
    <source>
        <dbReference type="ARBA" id="ARBA00022525"/>
    </source>
</evidence>
<feature type="compositionally biased region" description="Basic and acidic residues" evidence="10">
    <location>
        <begin position="387"/>
        <end position="403"/>
    </location>
</feature>
<keyword evidence="11" id="KW-0732">Signal</keyword>
<feature type="signal peptide" evidence="11">
    <location>
        <begin position="1"/>
        <end position="27"/>
    </location>
</feature>
<dbReference type="PANTHER" id="PTHR31375">
    <property type="match status" value="1"/>
</dbReference>
<keyword evidence="5 9" id="KW-0378">Hydrolase</keyword>
<name>A0AAP0HH77_9MAGN</name>
<dbReference type="InterPro" id="IPR006626">
    <property type="entry name" value="PbH1"/>
</dbReference>
<evidence type="ECO:0000256" key="1">
    <source>
        <dbReference type="ARBA" id="ARBA00004191"/>
    </source>
</evidence>
<dbReference type="AlphaFoldDB" id="A0AAP0HH77"/>
<feature type="active site" evidence="8">
    <location>
        <position position="648"/>
    </location>
</feature>